<comment type="caution">
    <text evidence="8">The sequence shown here is derived from an EMBL/GenBank/DDBJ whole genome shotgun (WGS) entry which is preliminary data.</text>
</comment>
<dbReference type="Gene3D" id="3.20.20.70">
    <property type="entry name" value="Aldolase class I"/>
    <property type="match status" value="1"/>
</dbReference>
<dbReference type="AlphaFoldDB" id="K2G4S1"/>
<dbReference type="InterPro" id="IPR007197">
    <property type="entry name" value="rSAM"/>
</dbReference>
<evidence type="ECO:0000256" key="1">
    <source>
        <dbReference type="ARBA" id="ARBA00001966"/>
    </source>
</evidence>
<dbReference type="SUPFAM" id="SSF102114">
    <property type="entry name" value="Radical SAM enzymes"/>
    <property type="match status" value="1"/>
</dbReference>
<dbReference type="PANTHER" id="PTHR11228">
    <property type="entry name" value="RADICAL SAM DOMAIN PROTEIN"/>
    <property type="match status" value="1"/>
</dbReference>
<dbReference type="SFLD" id="SFLDG01387">
    <property type="entry name" value="BtrN-like_SPASM_domain_contain"/>
    <property type="match status" value="1"/>
</dbReference>
<accession>K2G4S1</accession>
<evidence type="ECO:0000259" key="7">
    <source>
        <dbReference type="PROSITE" id="PS51918"/>
    </source>
</evidence>
<dbReference type="PROSITE" id="PS51918">
    <property type="entry name" value="RADICAL_SAM"/>
    <property type="match status" value="1"/>
</dbReference>
<sequence>MLKFYYINELLIRKEHFWILILSLDGRRFVIDIKYFKLLKRLNWNDESGLMGLFPEFDKDGIIELTDSLIDKWILIKSDVKLETNVKFIENQLISEDSLSFPRTVYWETSWICNFKCLHCYSQLHNNSCRWLDLDSIKKLIDEMAWCWVEFFNVWGWEPLLYEHIFDVIKYCKQVWLTIEMTSNWSLLHDENISRLKESGLKFIQISIDWSNEETFEKIRIWWNFNQVTESVRKLVKAWFTVSINTVLTKLNHLEILDIIKLSQELGASFYKVSPLMETWRWKTNKNSLKLTKSELRGVYSKILKHQINYKKGDMKVIFNINLIKPTIKNIFWMKKWHYWCPAWRTTCGIDSYGNVYPCSYMHDDALSCGNIKKNTLKQIWTASHVLKELRSVTDLEWKCKDCRYLDICSGWCRASAFLKHWNLNQSDPLCVVK</sequence>
<dbReference type="GO" id="GO:0051536">
    <property type="term" value="F:iron-sulfur cluster binding"/>
    <property type="evidence" value="ECO:0007669"/>
    <property type="project" value="UniProtKB-KW"/>
</dbReference>
<proteinExistence type="predicted"/>
<feature type="domain" description="Radical SAM core" evidence="7">
    <location>
        <begin position="99"/>
        <end position="314"/>
    </location>
</feature>
<dbReference type="InterPro" id="IPR034391">
    <property type="entry name" value="AdoMet-like_SPASM_containing"/>
</dbReference>
<reference evidence="8" key="1">
    <citation type="journal article" date="2012" name="Science">
        <title>Fermentation, hydrogen, and sulfur metabolism in multiple uncultivated bacterial phyla.</title>
        <authorList>
            <person name="Wrighton K.C."/>
            <person name="Thomas B.C."/>
            <person name="Sharon I."/>
            <person name="Miller C.S."/>
            <person name="Castelle C.J."/>
            <person name="VerBerkmoes N.C."/>
            <person name="Wilkins M.J."/>
            <person name="Hettich R.L."/>
            <person name="Lipton M.S."/>
            <person name="Williams K.H."/>
            <person name="Long P.E."/>
            <person name="Banfield J.F."/>
        </authorList>
    </citation>
    <scope>NUCLEOTIDE SEQUENCE [LARGE SCALE GENOMIC DNA]</scope>
</reference>
<dbReference type="Pfam" id="PF04055">
    <property type="entry name" value="Radical_SAM"/>
    <property type="match status" value="1"/>
</dbReference>
<dbReference type="SFLD" id="SFLDS00029">
    <property type="entry name" value="Radical_SAM"/>
    <property type="match status" value="2"/>
</dbReference>
<dbReference type="NCBIfam" id="TIGR04085">
    <property type="entry name" value="rSAM_more_4Fe4S"/>
    <property type="match status" value="1"/>
</dbReference>
<evidence type="ECO:0000256" key="6">
    <source>
        <dbReference type="ARBA" id="ARBA00023014"/>
    </source>
</evidence>
<dbReference type="InterPro" id="IPR023885">
    <property type="entry name" value="4Fe4S-binding_SPASM_dom"/>
</dbReference>
<dbReference type="SFLD" id="SFLDG01067">
    <property type="entry name" value="SPASM/twitch_domain_containing"/>
    <property type="match status" value="2"/>
</dbReference>
<dbReference type="SFLD" id="SFLDG01386">
    <property type="entry name" value="main_SPASM_domain-containing"/>
    <property type="match status" value="1"/>
</dbReference>
<dbReference type="EMBL" id="AMFJ01000016">
    <property type="protein sequence ID" value="EKE30258.1"/>
    <property type="molecule type" value="Genomic_DNA"/>
</dbReference>
<dbReference type="GO" id="GO:0003824">
    <property type="term" value="F:catalytic activity"/>
    <property type="evidence" value="ECO:0007669"/>
    <property type="project" value="InterPro"/>
</dbReference>
<dbReference type="InterPro" id="IPR058240">
    <property type="entry name" value="rSAM_sf"/>
</dbReference>
<keyword evidence="5" id="KW-0408">Iron</keyword>
<keyword evidence="4" id="KW-0479">Metal-binding</keyword>
<dbReference type="CDD" id="cd01335">
    <property type="entry name" value="Radical_SAM"/>
    <property type="match status" value="1"/>
</dbReference>
<comment type="cofactor">
    <cofactor evidence="1">
        <name>[4Fe-4S] cluster</name>
        <dbReference type="ChEBI" id="CHEBI:49883"/>
    </cofactor>
</comment>
<protein>
    <submittedName>
        <fullName evidence="8">PpqE2</fullName>
    </submittedName>
</protein>
<name>K2G4S1_9BACT</name>
<keyword evidence="3" id="KW-0949">S-adenosyl-L-methionine</keyword>
<evidence type="ECO:0000313" key="8">
    <source>
        <dbReference type="EMBL" id="EKE30258.1"/>
    </source>
</evidence>
<keyword evidence="2" id="KW-0004">4Fe-4S</keyword>
<dbReference type="InterPro" id="IPR013785">
    <property type="entry name" value="Aldolase_TIM"/>
</dbReference>
<keyword evidence="6" id="KW-0411">Iron-sulfur</keyword>
<dbReference type="GO" id="GO:0046872">
    <property type="term" value="F:metal ion binding"/>
    <property type="evidence" value="ECO:0007669"/>
    <property type="project" value="UniProtKB-KW"/>
</dbReference>
<evidence type="ECO:0000256" key="4">
    <source>
        <dbReference type="ARBA" id="ARBA00022723"/>
    </source>
</evidence>
<evidence type="ECO:0000256" key="3">
    <source>
        <dbReference type="ARBA" id="ARBA00022691"/>
    </source>
</evidence>
<organism evidence="8">
    <name type="scientific">uncultured bacterium</name>
    <name type="common">gcode 4</name>
    <dbReference type="NCBI Taxonomy" id="1234023"/>
    <lineage>
        <taxon>Bacteria</taxon>
        <taxon>environmental samples</taxon>
    </lineage>
</organism>
<evidence type="ECO:0000256" key="5">
    <source>
        <dbReference type="ARBA" id="ARBA00023004"/>
    </source>
</evidence>
<dbReference type="PANTHER" id="PTHR11228:SF7">
    <property type="entry name" value="PQQA PEPTIDE CYCLASE"/>
    <property type="match status" value="1"/>
</dbReference>
<dbReference type="Pfam" id="PF13186">
    <property type="entry name" value="SPASM"/>
    <property type="match status" value="1"/>
</dbReference>
<gene>
    <name evidence="8" type="primary">ppqE2</name>
    <name evidence="8" type="ORF">ACD_2C00016G0009</name>
</gene>
<dbReference type="InterPro" id="IPR050377">
    <property type="entry name" value="Radical_SAM_PqqE_MftC-like"/>
</dbReference>
<dbReference type="CDD" id="cd21123">
    <property type="entry name" value="SPASM_MftC-like"/>
    <property type="match status" value="1"/>
</dbReference>
<evidence type="ECO:0000256" key="2">
    <source>
        <dbReference type="ARBA" id="ARBA00022485"/>
    </source>
</evidence>